<protein>
    <recommendedName>
        <fullName evidence="2">Xaa-Pro dipeptidyl-peptidase C-terminal domain-containing protein</fullName>
    </recommendedName>
</protein>
<dbReference type="InterPro" id="IPR013736">
    <property type="entry name" value="Xaa-Pro_dipept_C"/>
</dbReference>
<dbReference type="Gene3D" id="2.60.120.260">
    <property type="entry name" value="Galactose-binding domain-like"/>
    <property type="match status" value="1"/>
</dbReference>
<dbReference type="GO" id="GO:0008239">
    <property type="term" value="F:dipeptidyl-peptidase activity"/>
    <property type="evidence" value="ECO:0007669"/>
    <property type="project" value="InterPro"/>
</dbReference>
<name>A0A8J2I0M2_9PLEO</name>
<dbReference type="RefSeq" id="XP_043167238.1">
    <property type="nucleotide sequence ID" value="XM_043311303.1"/>
</dbReference>
<dbReference type="Gene3D" id="3.40.50.1820">
    <property type="entry name" value="alpha/beta hydrolase"/>
    <property type="match status" value="2"/>
</dbReference>
<evidence type="ECO:0000313" key="4">
    <source>
        <dbReference type="Proteomes" id="UP000676310"/>
    </source>
</evidence>
<organism evidence="3 4">
    <name type="scientific">Alternaria atra</name>
    <dbReference type="NCBI Taxonomy" id="119953"/>
    <lineage>
        <taxon>Eukaryota</taxon>
        <taxon>Fungi</taxon>
        <taxon>Dikarya</taxon>
        <taxon>Ascomycota</taxon>
        <taxon>Pezizomycotina</taxon>
        <taxon>Dothideomycetes</taxon>
        <taxon>Pleosporomycetidae</taxon>
        <taxon>Pleosporales</taxon>
        <taxon>Pleosporineae</taxon>
        <taxon>Pleosporaceae</taxon>
        <taxon>Alternaria</taxon>
        <taxon>Alternaria sect. Ulocladioides</taxon>
    </lineage>
</organism>
<keyword evidence="1" id="KW-0378">Hydrolase</keyword>
<dbReference type="Proteomes" id="UP000676310">
    <property type="component" value="Unassembled WGS sequence"/>
</dbReference>
<evidence type="ECO:0000313" key="3">
    <source>
        <dbReference type="EMBL" id="CAG5155507.1"/>
    </source>
</evidence>
<evidence type="ECO:0000256" key="1">
    <source>
        <dbReference type="ARBA" id="ARBA00022801"/>
    </source>
</evidence>
<accession>A0A8J2I0M2</accession>
<proteinExistence type="predicted"/>
<dbReference type="SUPFAM" id="SSF53474">
    <property type="entry name" value="alpha/beta-Hydrolases"/>
    <property type="match status" value="1"/>
</dbReference>
<dbReference type="SMART" id="SM00939">
    <property type="entry name" value="PepX_C"/>
    <property type="match status" value="1"/>
</dbReference>
<reference evidence="3" key="1">
    <citation type="submission" date="2021-05" db="EMBL/GenBank/DDBJ databases">
        <authorList>
            <person name="Stam R."/>
        </authorList>
    </citation>
    <scope>NUCLEOTIDE SEQUENCE</scope>
    <source>
        <strain evidence="3">CS162</strain>
    </source>
</reference>
<dbReference type="GeneID" id="67015279"/>
<sequence>MASSKVGPVDLKFYNAFKQNIPPLHPRTTKLPSGHRKQPTCRLLTTTIIFYQDQTLVLGDGTKIYADIFRPQTDQKVPAIVMWGPYGKTGTGVLNLHSMPLRAGIPETQLSGYEDFEGMGSSGKLALAGNSWLAISQYFIAAEQPPQLACIAPLEGLSDPLREQSLRGGIPNTAFNESIAGILPGRNKLEDYVAMSNTDSALKSYLEDKRVDMTKIKVPTYIGASYSSPIHTIGSLRAFEEIPHQNKWYATFFSRTSMYVKTNMLQHPGSFFTHPKNDLHNDWPQTAPVRMALLSFTKQALLDQEVADLPWHLPEITRWRLHLSPTGEFTQDRQLEGGVLEYRTNSSDELSFTYTFPANSMLIGPSTLVIDIAAPDHDDLDIHAHIFKANASETFLSHLNMPIPPNTPASTVETMTQNRIWRYQGPNGMIWASKRHVSDSLSGKTWITLSLEHEKKIKPGEVVRLRVQLWPTGIVYEAGEQLVLKVSERQMGLPALPELLEPTSANKGNHVLHIGGSHEANLQFSTI</sequence>
<dbReference type="InterPro" id="IPR008979">
    <property type="entry name" value="Galactose-bd-like_sf"/>
</dbReference>
<dbReference type="AlphaFoldDB" id="A0A8J2I0M2"/>
<dbReference type="InterPro" id="IPR000383">
    <property type="entry name" value="Xaa-Pro-like_dom"/>
</dbReference>
<evidence type="ECO:0000259" key="2">
    <source>
        <dbReference type="SMART" id="SM00939"/>
    </source>
</evidence>
<dbReference type="InterPro" id="IPR029058">
    <property type="entry name" value="AB_hydrolase_fold"/>
</dbReference>
<feature type="domain" description="Xaa-Pro dipeptidyl-peptidase C-terminal" evidence="2">
    <location>
        <begin position="269"/>
        <end position="523"/>
    </location>
</feature>
<dbReference type="SUPFAM" id="SSF49785">
    <property type="entry name" value="Galactose-binding domain-like"/>
    <property type="match status" value="1"/>
</dbReference>
<dbReference type="OrthoDB" id="2578740at2759"/>
<gene>
    <name evidence="3" type="ORF">ALTATR162_LOCUS3695</name>
</gene>
<keyword evidence="4" id="KW-1185">Reference proteome</keyword>
<dbReference type="EMBL" id="CAJRGZ010000017">
    <property type="protein sequence ID" value="CAG5155507.1"/>
    <property type="molecule type" value="Genomic_DNA"/>
</dbReference>
<comment type="caution">
    <text evidence="3">The sequence shown here is derived from an EMBL/GenBank/DDBJ whole genome shotgun (WGS) entry which is preliminary data.</text>
</comment>
<dbReference type="Pfam" id="PF08530">
    <property type="entry name" value="PepX_C"/>
    <property type="match status" value="1"/>
</dbReference>
<dbReference type="Pfam" id="PF02129">
    <property type="entry name" value="Peptidase_S15"/>
    <property type="match status" value="2"/>
</dbReference>